<proteinExistence type="predicted"/>
<gene>
    <name evidence="2" type="ORF">BVRB_011950</name>
</gene>
<feature type="transmembrane region" description="Helical" evidence="1">
    <location>
        <begin position="15"/>
        <end position="35"/>
    </location>
</feature>
<dbReference type="Gramene" id="KMS95137">
    <property type="protein sequence ID" value="KMS95137"/>
    <property type="gene ID" value="BVRB_011950"/>
</dbReference>
<keyword evidence="1" id="KW-0812">Transmembrane</keyword>
<sequence>MTNQEESTPASWQTIYNLGRVAWRSVILCLMIYLIPRELTAILKETTFTKDISIKYHCNSSLLQELE</sequence>
<evidence type="ECO:0000256" key="1">
    <source>
        <dbReference type="SAM" id="Phobius"/>
    </source>
</evidence>
<keyword evidence="1" id="KW-0472">Membrane</keyword>
<protein>
    <submittedName>
        <fullName evidence="2">Uncharacterized protein</fullName>
    </submittedName>
</protein>
<dbReference type="AlphaFoldDB" id="A0A0J8B5Q0"/>
<reference evidence="2 3" key="1">
    <citation type="journal article" date="2014" name="Nature">
        <title>The genome of the recently domesticated crop plant sugar beet (Beta vulgaris).</title>
        <authorList>
            <person name="Dohm J.C."/>
            <person name="Minoche A.E."/>
            <person name="Holtgrawe D."/>
            <person name="Capella-Gutierrez S."/>
            <person name="Zakrzewski F."/>
            <person name="Tafer H."/>
            <person name="Rupp O."/>
            <person name="Sorensen T.R."/>
            <person name="Stracke R."/>
            <person name="Reinhardt R."/>
            <person name="Goesmann A."/>
            <person name="Kraft T."/>
            <person name="Schulz B."/>
            <person name="Stadler P.F."/>
            <person name="Schmidt T."/>
            <person name="Gabaldon T."/>
            <person name="Lehrach H."/>
            <person name="Weisshaar B."/>
            <person name="Himmelbauer H."/>
        </authorList>
    </citation>
    <scope>NUCLEOTIDE SEQUENCE [LARGE SCALE GENOMIC DNA]</scope>
    <source>
        <tissue evidence="2">Taproot</tissue>
    </source>
</reference>
<organism evidence="2 3">
    <name type="scientific">Beta vulgaris subsp. vulgaris</name>
    <name type="common">Beet</name>
    <dbReference type="NCBI Taxonomy" id="3555"/>
    <lineage>
        <taxon>Eukaryota</taxon>
        <taxon>Viridiplantae</taxon>
        <taxon>Streptophyta</taxon>
        <taxon>Embryophyta</taxon>
        <taxon>Tracheophyta</taxon>
        <taxon>Spermatophyta</taxon>
        <taxon>Magnoliopsida</taxon>
        <taxon>eudicotyledons</taxon>
        <taxon>Gunneridae</taxon>
        <taxon>Pentapetalae</taxon>
        <taxon>Caryophyllales</taxon>
        <taxon>Chenopodiaceae</taxon>
        <taxon>Betoideae</taxon>
        <taxon>Beta</taxon>
    </lineage>
</organism>
<evidence type="ECO:0000313" key="2">
    <source>
        <dbReference type="EMBL" id="KMS95137.1"/>
    </source>
</evidence>
<keyword evidence="1" id="KW-1133">Transmembrane helix</keyword>
<dbReference type="Proteomes" id="UP000035740">
    <property type="component" value="Unassembled WGS sequence"/>
</dbReference>
<evidence type="ECO:0000313" key="3">
    <source>
        <dbReference type="Proteomes" id="UP000035740"/>
    </source>
</evidence>
<keyword evidence="3" id="KW-1185">Reference proteome</keyword>
<accession>A0A0J8B5Q0</accession>
<dbReference type="EMBL" id="KQ090536">
    <property type="protein sequence ID" value="KMS95137.1"/>
    <property type="molecule type" value="Genomic_DNA"/>
</dbReference>
<name>A0A0J8B5Q0_BETVV</name>